<protein>
    <submittedName>
        <fullName evidence="1">Uncharacterized protein</fullName>
    </submittedName>
</protein>
<proteinExistence type="predicted"/>
<evidence type="ECO:0000313" key="2">
    <source>
        <dbReference type="Proteomes" id="UP000265520"/>
    </source>
</evidence>
<dbReference type="EMBL" id="LXQA011298535">
    <property type="protein sequence ID" value="MCI92351.1"/>
    <property type="molecule type" value="Genomic_DNA"/>
</dbReference>
<comment type="caution">
    <text evidence="1">The sequence shown here is derived from an EMBL/GenBank/DDBJ whole genome shotgun (WGS) entry which is preliminary data.</text>
</comment>
<evidence type="ECO:0000313" key="1">
    <source>
        <dbReference type="EMBL" id="MCI92351.1"/>
    </source>
</evidence>
<name>A0A392VZE6_9FABA</name>
<dbReference type="AlphaFoldDB" id="A0A392VZE6"/>
<organism evidence="1 2">
    <name type="scientific">Trifolium medium</name>
    <dbReference type="NCBI Taxonomy" id="97028"/>
    <lineage>
        <taxon>Eukaryota</taxon>
        <taxon>Viridiplantae</taxon>
        <taxon>Streptophyta</taxon>
        <taxon>Embryophyta</taxon>
        <taxon>Tracheophyta</taxon>
        <taxon>Spermatophyta</taxon>
        <taxon>Magnoliopsida</taxon>
        <taxon>eudicotyledons</taxon>
        <taxon>Gunneridae</taxon>
        <taxon>Pentapetalae</taxon>
        <taxon>rosids</taxon>
        <taxon>fabids</taxon>
        <taxon>Fabales</taxon>
        <taxon>Fabaceae</taxon>
        <taxon>Papilionoideae</taxon>
        <taxon>50 kb inversion clade</taxon>
        <taxon>NPAAA clade</taxon>
        <taxon>Hologalegina</taxon>
        <taxon>IRL clade</taxon>
        <taxon>Trifolieae</taxon>
        <taxon>Trifolium</taxon>
    </lineage>
</organism>
<keyword evidence="2" id="KW-1185">Reference proteome</keyword>
<dbReference type="Proteomes" id="UP000265520">
    <property type="component" value="Unassembled WGS sequence"/>
</dbReference>
<feature type="non-terminal residue" evidence="1">
    <location>
        <position position="1"/>
    </location>
</feature>
<reference evidence="1 2" key="1">
    <citation type="journal article" date="2018" name="Front. Plant Sci.">
        <title>Red Clover (Trifolium pratense) and Zigzag Clover (T. medium) - A Picture of Genomic Similarities and Differences.</title>
        <authorList>
            <person name="Dluhosova J."/>
            <person name="Istvanek J."/>
            <person name="Nedelnik J."/>
            <person name="Repkova J."/>
        </authorList>
    </citation>
    <scope>NUCLEOTIDE SEQUENCE [LARGE SCALE GENOMIC DNA]</scope>
    <source>
        <strain evidence="2">cv. 10/8</strain>
        <tissue evidence="1">Leaf</tissue>
    </source>
</reference>
<sequence>ACGGVFASIPVPTGKKIHVFGTPNGAIPTGIRSDGCKLATLLRGDED</sequence>
<accession>A0A392VZE6</accession>